<accession>A0A365UC13</accession>
<keyword evidence="1" id="KW-0472">Membrane</keyword>
<keyword evidence="1" id="KW-1133">Transmembrane helix</keyword>
<keyword evidence="3" id="KW-1185">Reference proteome</keyword>
<proteinExistence type="predicted"/>
<comment type="caution">
    <text evidence="2">The sequence shown here is derived from an EMBL/GenBank/DDBJ whole genome shotgun (WGS) entry which is preliminary data.</text>
</comment>
<keyword evidence="1" id="KW-0812">Transmembrane</keyword>
<reference evidence="2 3" key="1">
    <citation type="submission" date="2018-07" db="EMBL/GenBank/DDBJ databases">
        <title>Rhodosalinus sp. strain E84T genomic sequence and assembly.</title>
        <authorList>
            <person name="Liu Z.-W."/>
            <person name="Lu D.-C."/>
        </authorList>
    </citation>
    <scope>NUCLEOTIDE SEQUENCE [LARGE SCALE GENOMIC DNA]</scope>
    <source>
        <strain evidence="2 3">E84</strain>
    </source>
</reference>
<protein>
    <submittedName>
        <fullName evidence="2">DUF2244 domain-containing protein</fullName>
    </submittedName>
</protein>
<dbReference type="Proteomes" id="UP000253370">
    <property type="component" value="Unassembled WGS sequence"/>
</dbReference>
<dbReference type="Pfam" id="PF10003">
    <property type="entry name" value="DUF2244"/>
    <property type="match status" value="1"/>
</dbReference>
<feature type="transmembrane region" description="Helical" evidence="1">
    <location>
        <begin position="53"/>
        <end position="72"/>
    </location>
</feature>
<evidence type="ECO:0000313" key="3">
    <source>
        <dbReference type="Proteomes" id="UP000253370"/>
    </source>
</evidence>
<evidence type="ECO:0000256" key="1">
    <source>
        <dbReference type="SAM" id="Phobius"/>
    </source>
</evidence>
<gene>
    <name evidence="2" type="ORF">DRV85_02200</name>
</gene>
<sequence>MPYAWTETEDPLAGAQLRLWPHRSLPLPGFAAFILGTFAFICLPLIAVIGTPVLWGLLPFVLLTVGGIWIALRRSYRDGEILEELRLTPEAIRLTRRNPRGPLQEWESNPYWTRVELHAQGGPVPNYVTLRGSGREVEIGAFLSEEERKALYGDLRARLSATARL</sequence>
<organism evidence="2 3">
    <name type="scientific">Rhodosalinus halophilus</name>
    <dbReference type="NCBI Taxonomy" id="2259333"/>
    <lineage>
        <taxon>Bacteria</taxon>
        <taxon>Pseudomonadati</taxon>
        <taxon>Pseudomonadota</taxon>
        <taxon>Alphaproteobacteria</taxon>
        <taxon>Rhodobacterales</taxon>
        <taxon>Paracoccaceae</taxon>
        <taxon>Rhodosalinus</taxon>
    </lineage>
</organism>
<dbReference type="InterPro" id="IPR019253">
    <property type="entry name" value="DUF2244_TM"/>
</dbReference>
<name>A0A365UC13_9RHOB</name>
<dbReference type="RefSeq" id="WP_113287805.1">
    <property type="nucleotide sequence ID" value="NZ_QNTQ01000002.1"/>
</dbReference>
<dbReference type="OrthoDB" id="9808190at2"/>
<dbReference type="EMBL" id="QNTQ01000002">
    <property type="protein sequence ID" value="RBI86957.1"/>
    <property type="molecule type" value="Genomic_DNA"/>
</dbReference>
<feature type="transmembrane region" description="Helical" evidence="1">
    <location>
        <begin position="27"/>
        <end position="47"/>
    </location>
</feature>
<evidence type="ECO:0000313" key="2">
    <source>
        <dbReference type="EMBL" id="RBI86957.1"/>
    </source>
</evidence>
<dbReference type="AlphaFoldDB" id="A0A365UC13"/>